<evidence type="ECO:0000256" key="1">
    <source>
        <dbReference type="ARBA" id="ARBA00004496"/>
    </source>
</evidence>
<comment type="similarity">
    <text evidence="2">Belongs to the GSP E family.</text>
</comment>
<dbReference type="PROSITE" id="PS00662">
    <property type="entry name" value="T2SP_E"/>
    <property type="match status" value="1"/>
</dbReference>
<dbReference type="InterPro" id="IPR013374">
    <property type="entry name" value="ATPase_typ4_pilus-assembl_PilB"/>
</dbReference>
<evidence type="ECO:0000256" key="5">
    <source>
        <dbReference type="ARBA" id="ARBA00022840"/>
    </source>
</evidence>
<keyword evidence="3" id="KW-0963">Cytoplasm</keyword>
<dbReference type="PANTHER" id="PTHR30258">
    <property type="entry name" value="TYPE II SECRETION SYSTEM PROTEIN GSPE-RELATED"/>
    <property type="match status" value="1"/>
</dbReference>
<proteinExistence type="inferred from homology"/>
<keyword evidence="4" id="KW-0547">Nucleotide-binding</keyword>
<keyword evidence="5" id="KW-0067">ATP-binding</keyword>
<dbReference type="PANTHER" id="PTHR30258:SF1">
    <property type="entry name" value="PROTEIN TRANSPORT PROTEIN HOFB HOMOLOG"/>
    <property type="match status" value="1"/>
</dbReference>
<dbReference type="InterPro" id="IPR027417">
    <property type="entry name" value="P-loop_NTPase"/>
</dbReference>
<gene>
    <name evidence="7" type="primary">pilB</name>
    <name evidence="7" type="ORF">GCD22_01658</name>
</gene>
<dbReference type="SMART" id="SM00382">
    <property type="entry name" value="AAA"/>
    <property type="match status" value="1"/>
</dbReference>
<dbReference type="FunFam" id="3.40.50.300:FF:000398">
    <property type="entry name" value="Type IV pilus assembly ATPase PilB"/>
    <property type="match status" value="1"/>
</dbReference>
<dbReference type="EMBL" id="CP045571">
    <property type="protein sequence ID" value="QFX95956.1"/>
    <property type="molecule type" value="Genomic_DNA"/>
</dbReference>
<dbReference type="AlphaFoldDB" id="A0A5P9XS03"/>
<dbReference type="Gene3D" id="3.40.50.300">
    <property type="entry name" value="P-loop containing nucleotide triphosphate hydrolases"/>
    <property type="match status" value="1"/>
</dbReference>
<dbReference type="GO" id="GO:0005886">
    <property type="term" value="C:plasma membrane"/>
    <property type="evidence" value="ECO:0007669"/>
    <property type="project" value="TreeGrafter"/>
</dbReference>
<dbReference type="FunFam" id="3.30.450.90:FF:000001">
    <property type="entry name" value="Type II secretion system ATPase GspE"/>
    <property type="match status" value="1"/>
</dbReference>
<dbReference type="InterPro" id="IPR003593">
    <property type="entry name" value="AAA+_ATPase"/>
</dbReference>
<dbReference type="InterPro" id="IPR037257">
    <property type="entry name" value="T2SS_E_N_sf"/>
</dbReference>
<dbReference type="RefSeq" id="WP_153940593.1">
    <property type="nucleotide sequence ID" value="NZ_CP045571.1"/>
</dbReference>
<dbReference type="GO" id="GO:0005737">
    <property type="term" value="C:cytoplasm"/>
    <property type="evidence" value="ECO:0007669"/>
    <property type="project" value="UniProtKB-SubCell"/>
</dbReference>
<evidence type="ECO:0000256" key="2">
    <source>
        <dbReference type="ARBA" id="ARBA00006611"/>
    </source>
</evidence>
<dbReference type="Gene3D" id="3.30.450.90">
    <property type="match status" value="1"/>
</dbReference>
<dbReference type="CDD" id="cd01129">
    <property type="entry name" value="PulE-GspE-like"/>
    <property type="match status" value="1"/>
</dbReference>
<sequence>MADAAVTPIRSHPVLRGLSQDGLCALDENQWMAVEQEARLAHVPVLFHAIKKDLITAARLMAYLSRRYRMPMLDLDAVQLDTVLMDRIDKKMMRSYLVLPLSKRGETLYLAMADPTDFKAVEDIKFNTGWQVVPILVEADKLMRAVQLITDAGTGIDDVFLEKAPDGEADAEDEQKTFDLSVGDKTEAEDAPVVRFVQQLLLDAIHKGVSDIHLEPYEKDFRVRYRLDGVLSNAANPSKDLQDGVTSRLKIMCGLDVSERRLPQDGRLRVRVPPARVIDFRVSFLPTSFGETIVLRLLDPASSRVPIEQLGFFPEQRKAFEEAIHRPYGMILVTGPTGSGKTTTLYTALNMLNTGDCNISTAEDPVEIPVYGINQVNINERIGLNFAAALRSFLRQDPDIIMVGEVRDLETAETAIKAAQTGHLVLATLHTNDAPQSLTRLENMGIPTYNIAGGVHLVLAQRLARKLCAHCKEPVKIPDQALVEAGFAVEALPGWHPMGPVGCDECNKTGYKGRIGLYQVMPVSEAMRELIMQGGTAIDLARQAAREGVLTMRQTGLRRVKEGVTSLDEVLRVTNL</sequence>
<dbReference type="Pfam" id="PF00437">
    <property type="entry name" value="T2SSE"/>
    <property type="match status" value="1"/>
</dbReference>
<dbReference type="Proteomes" id="UP000363590">
    <property type="component" value="Chromosome"/>
</dbReference>
<dbReference type="KEGG" id="atx:GCD22_01658"/>
<dbReference type="GO" id="GO:0016887">
    <property type="term" value="F:ATP hydrolysis activity"/>
    <property type="evidence" value="ECO:0007669"/>
    <property type="project" value="InterPro"/>
</dbReference>
<feature type="domain" description="Bacterial type II secretion system protein E" evidence="6">
    <location>
        <begin position="394"/>
        <end position="408"/>
    </location>
</feature>
<evidence type="ECO:0000259" key="6">
    <source>
        <dbReference type="PROSITE" id="PS00662"/>
    </source>
</evidence>
<dbReference type="Pfam" id="PF05157">
    <property type="entry name" value="MshEN"/>
    <property type="match status" value="1"/>
</dbReference>
<dbReference type="GO" id="GO:0009297">
    <property type="term" value="P:pilus assembly"/>
    <property type="evidence" value="ECO:0007669"/>
    <property type="project" value="InterPro"/>
</dbReference>
<name>A0A5P9XS03_ACITH</name>
<dbReference type="Gene3D" id="3.30.300.160">
    <property type="entry name" value="Type II secretion system, protein E, N-terminal domain"/>
    <property type="match status" value="1"/>
</dbReference>
<evidence type="ECO:0000256" key="4">
    <source>
        <dbReference type="ARBA" id="ARBA00022741"/>
    </source>
</evidence>
<accession>A0A5P9XS03</accession>
<dbReference type="SUPFAM" id="SSF52540">
    <property type="entry name" value="P-loop containing nucleoside triphosphate hydrolases"/>
    <property type="match status" value="1"/>
</dbReference>
<evidence type="ECO:0000256" key="3">
    <source>
        <dbReference type="ARBA" id="ARBA00022490"/>
    </source>
</evidence>
<comment type="subcellular location">
    <subcellularLocation>
        <location evidence="1">Cytoplasm</location>
    </subcellularLocation>
</comment>
<dbReference type="NCBIfam" id="TIGR02538">
    <property type="entry name" value="type_IV_pilB"/>
    <property type="match status" value="1"/>
</dbReference>
<protein>
    <submittedName>
        <fullName evidence="7">Type IV-A pilus assembly ATPase PilB</fullName>
    </submittedName>
</protein>
<reference evidence="7 8" key="1">
    <citation type="submission" date="2019-10" db="EMBL/GenBank/DDBJ databases">
        <authorList>
            <person name="Wang R."/>
        </authorList>
    </citation>
    <scope>NUCLEOTIDE SEQUENCE [LARGE SCALE GENOMIC DNA]</scope>
    <source>
        <strain evidence="7 8">ATCC 19377</strain>
    </source>
</reference>
<dbReference type="GO" id="GO:0005524">
    <property type="term" value="F:ATP binding"/>
    <property type="evidence" value="ECO:0007669"/>
    <property type="project" value="UniProtKB-KW"/>
</dbReference>
<evidence type="ECO:0000313" key="8">
    <source>
        <dbReference type="Proteomes" id="UP000363590"/>
    </source>
</evidence>
<dbReference type="InterPro" id="IPR001482">
    <property type="entry name" value="T2SS/T4SS_dom"/>
</dbReference>
<dbReference type="SUPFAM" id="SSF160246">
    <property type="entry name" value="EspE N-terminal domain-like"/>
    <property type="match status" value="1"/>
</dbReference>
<evidence type="ECO:0000313" key="7">
    <source>
        <dbReference type="EMBL" id="QFX95956.1"/>
    </source>
</evidence>
<dbReference type="InterPro" id="IPR007831">
    <property type="entry name" value="T2SS_GspE_N"/>
</dbReference>
<organism evidence="7 8">
    <name type="scientific">Acidithiobacillus thiooxidans ATCC 19377</name>
    <dbReference type="NCBI Taxonomy" id="637390"/>
    <lineage>
        <taxon>Bacteria</taxon>
        <taxon>Pseudomonadati</taxon>
        <taxon>Pseudomonadota</taxon>
        <taxon>Acidithiobacillia</taxon>
        <taxon>Acidithiobacillales</taxon>
        <taxon>Acidithiobacillaceae</taxon>
        <taxon>Acidithiobacillus</taxon>
    </lineage>
</organism>
<dbReference type="GeneID" id="60696002"/>